<gene>
    <name evidence="5" type="ORF">g.31351</name>
</gene>
<dbReference type="GO" id="GO:0030134">
    <property type="term" value="C:COPII-coated ER to Golgi transport vesicle"/>
    <property type="evidence" value="ECO:0007669"/>
    <property type="project" value="TreeGrafter"/>
</dbReference>
<dbReference type="InterPro" id="IPR004177">
    <property type="entry name" value="DDHD_dom"/>
</dbReference>
<evidence type="ECO:0000259" key="3">
    <source>
        <dbReference type="PROSITE" id="PS50918"/>
    </source>
</evidence>
<name>A0A1B6CG59_9HEMI</name>
<dbReference type="GO" id="GO:0046872">
    <property type="term" value="F:metal ion binding"/>
    <property type="evidence" value="ECO:0007669"/>
    <property type="project" value="InterPro"/>
</dbReference>
<dbReference type="InterPro" id="IPR004170">
    <property type="entry name" value="WWE_dom"/>
</dbReference>
<proteinExistence type="inferred from homology"/>
<dbReference type="PROSITE" id="PS50918">
    <property type="entry name" value="WWE"/>
    <property type="match status" value="1"/>
</dbReference>
<dbReference type="InterPro" id="IPR057825">
    <property type="entry name" value="WWE_SEC23-DDH2"/>
</dbReference>
<evidence type="ECO:0000259" key="4">
    <source>
        <dbReference type="PROSITE" id="PS51043"/>
    </source>
</evidence>
<dbReference type="PANTHER" id="PTHR23509">
    <property type="entry name" value="PA-PL1 PHOSPHOLIPASE FAMILY"/>
    <property type="match status" value="1"/>
</dbReference>
<protein>
    <recommendedName>
        <fullName evidence="6">DDHD domain-containing protein</fullName>
    </recommendedName>
</protein>
<evidence type="ECO:0000256" key="1">
    <source>
        <dbReference type="ARBA" id="ARBA00038464"/>
    </source>
</evidence>
<evidence type="ECO:0000313" key="5">
    <source>
        <dbReference type="EMBL" id="JAS12434.1"/>
    </source>
</evidence>
<dbReference type="EMBL" id="GEDC01024864">
    <property type="protein sequence ID" value="JAS12434.1"/>
    <property type="molecule type" value="Transcribed_RNA"/>
</dbReference>
<feature type="region of interest" description="Disordered" evidence="2">
    <location>
        <begin position="96"/>
        <end position="116"/>
    </location>
</feature>
<organism evidence="5">
    <name type="scientific">Clastoptera arizonana</name>
    <name type="common">Arizona spittle bug</name>
    <dbReference type="NCBI Taxonomy" id="38151"/>
    <lineage>
        <taxon>Eukaryota</taxon>
        <taxon>Metazoa</taxon>
        <taxon>Ecdysozoa</taxon>
        <taxon>Arthropoda</taxon>
        <taxon>Hexapoda</taxon>
        <taxon>Insecta</taxon>
        <taxon>Pterygota</taxon>
        <taxon>Neoptera</taxon>
        <taxon>Paraneoptera</taxon>
        <taxon>Hemiptera</taxon>
        <taxon>Auchenorrhyncha</taxon>
        <taxon>Cercopoidea</taxon>
        <taxon>Clastopteridae</taxon>
        <taxon>Clastoptera</taxon>
    </lineage>
</organism>
<dbReference type="PROSITE" id="PS51043">
    <property type="entry name" value="DDHD"/>
    <property type="match status" value="1"/>
</dbReference>
<dbReference type="Pfam" id="PF23464">
    <property type="entry name" value="WWE_3"/>
    <property type="match status" value="1"/>
</dbReference>
<dbReference type="CDD" id="cd22541">
    <property type="entry name" value="SP5_N"/>
    <property type="match status" value="1"/>
</dbReference>
<evidence type="ECO:0000256" key="2">
    <source>
        <dbReference type="SAM" id="MobiDB-lite"/>
    </source>
</evidence>
<dbReference type="GO" id="GO:0004620">
    <property type="term" value="F:phospholipase activity"/>
    <property type="evidence" value="ECO:0007669"/>
    <property type="project" value="TreeGrafter"/>
</dbReference>
<sequence length="1030" mass="114986">MANRNKYDNNLKSFENPLLSAAAAEFPIENFTNNTFLLPISHQTKDDIPADIEEDSFLGQNPKPSSNEPLFKAFGSAQSQRVEAQNTDNKQNISFYNPTLFQSSNPHSTSTKSQHPIPEFTQSIVSSLPPYKPTIQNPLVQNFQGLNLNSTPGVRQAPSPNTRENQSCLFPQQTAHSHSDLSNLTLHSKIPSQPVTESVSLRSSPGATTHLFTPLPVSSSISEPNLCPINASTSLTNTFKDSIGIQSEQNASVPLLSSPSVPQSSSFISTNQQINPLPSLFSTSQSPKSHFALYNPNQPQPQSSSVLGTVTDLNGPLLHSSFTPNPQIPLFNPSSSTINKPSSGTVPNTYRLSNLKRPVYTRPPDLAVSTPIMTNIDTITPPSLPPQASLFTPAPVQSECPEEIYNASTPATLPPNIQTSHDSQTAVVPPSFASLAQGLTYRPVYHHWFFRKDIEGKVLWHPFSMTDSLALEAAFTSPNISPDTKVATDGGRYDVDVLRRRRIAVYWEEDAREVRRCSWFVKGSIDARYIPYEESIATMLEDEYRQVSSTNEWNKQVNLPDGEVIIFHSPNAIAHHSRSSSPDAWGNAPQMQQKPRIVKRGMDEFDISEGEPEKVDHLLFLVHGIGKFCDLKFRPVAEVVDDFRSICLQLLQSHFKGAIETGTVSRIEVLPVPWHQALHSEDITKKLNNITLQSIPRLRQFTNDTLSDILFYTSPVFCEKISLTVGNEMNRLYALYRSRNPEFQGSVSVGGHSLGSVILFDMLCNQKPIASPLCEPELTPPSIPEDASLEEEIKDGLGCFKTKKARLSRSVSYVSMGRAGTGQPYITYPHLMFNPSHFFALGSPIGMFLTVRGIDLLGEDFKLPTCPTFFNIFHPFDPVAFRTEPLINAEFTKHPPLQIPHHKGRKRMHLELKDTIEQVGAALKQKLFDSMKSTWNTVYQLAMFHKPDNNALEQEVNKVIEDQIIAPLKEEAQDSVPPDVTGEIVVGCLNEGRRVDYVLQEAPFESFNEYIFALTSHTCYWYVLMFWFKY</sequence>
<feature type="domain" description="WWE" evidence="3">
    <location>
        <begin position="434"/>
        <end position="516"/>
    </location>
</feature>
<dbReference type="PANTHER" id="PTHR23509:SF10">
    <property type="entry name" value="LD21067P"/>
    <property type="match status" value="1"/>
</dbReference>
<dbReference type="SMART" id="SM01127">
    <property type="entry name" value="DDHD"/>
    <property type="match status" value="1"/>
</dbReference>
<dbReference type="Pfam" id="PF02862">
    <property type="entry name" value="DDHD"/>
    <property type="match status" value="1"/>
</dbReference>
<accession>A0A1B6CG59</accession>
<reference evidence="5" key="1">
    <citation type="submission" date="2015-12" db="EMBL/GenBank/DDBJ databases">
        <title>De novo transcriptome assembly of four potential Pierce s Disease insect vectors from Arizona vineyards.</title>
        <authorList>
            <person name="Tassone E.E."/>
        </authorList>
    </citation>
    <scope>NUCLEOTIDE SEQUENCE</scope>
</reference>
<comment type="similarity">
    <text evidence="1">Belongs to the PA-PLA1 family.</text>
</comment>
<dbReference type="AlphaFoldDB" id="A0A1B6CG59"/>
<feature type="domain" description="DDHD" evidence="4">
    <location>
        <begin position="831"/>
        <end position="1030"/>
    </location>
</feature>
<evidence type="ECO:0008006" key="6">
    <source>
        <dbReference type="Google" id="ProtNLM"/>
    </source>
</evidence>
<dbReference type="InterPro" id="IPR058055">
    <property type="entry name" value="PA-PLA1"/>
</dbReference>
<dbReference type="Pfam" id="PF02825">
    <property type="entry name" value="WWE"/>
    <property type="match status" value="1"/>
</dbReference>